<feature type="compositionally biased region" description="Gly residues" evidence="1">
    <location>
        <begin position="186"/>
        <end position="201"/>
    </location>
</feature>
<sequence length="201" mass="22803">MHAPPHSHQYSNNNQYHQNQPPSTGNQVVQYDTPRDIRYQKQRYPDQHHTKTADQHQHHDIRYQQSEQTKQDPRYPDQQTKTASYTQQYPETNTPQQSQQPQLFHMKFQQKPFNAWDERNQNDKQTYAVVNKPGGIRGCQIHQHRGRGGGRGGGRGRGYGGRGRGGDYRGGGGRGGGNDHYRGGRGRGGGGGGYRGGYNNY</sequence>
<name>A0A7S0TE44_9EUKA</name>
<accession>A0A7S0TE44</accession>
<gene>
    <name evidence="2" type="ORF">EMAR1385_LOCUS811</name>
</gene>
<reference evidence="2" key="1">
    <citation type="submission" date="2021-01" db="EMBL/GenBank/DDBJ databases">
        <authorList>
            <person name="Corre E."/>
            <person name="Pelletier E."/>
            <person name="Niang G."/>
            <person name="Scheremetjew M."/>
            <person name="Finn R."/>
            <person name="Kale V."/>
            <person name="Holt S."/>
            <person name="Cochrane G."/>
            <person name="Meng A."/>
            <person name="Brown T."/>
            <person name="Cohen L."/>
        </authorList>
    </citation>
    <scope>NUCLEOTIDE SEQUENCE</scope>
</reference>
<proteinExistence type="predicted"/>
<dbReference type="AlphaFoldDB" id="A0A7S0TE44"/>
<feature type="compositionally biased region" description="Basic and acidic residues" evidence="1">
    <location>
        <begin position="33"/>
        <end position="62"/>
    </location>
</feature>
<organism evidence="2">
    <name type="scientific">Elphidium margaritaceum</name>
    <dbReference type="NCBI Taxonomy" id="933848"/>
    <lineage>
        <taxon>Eukaryota</taxon>
        <taxon>Sar</taxon>
        <taxon>Rhizaria</taxon>
        <taxon>Retaria</taxon>
        <taxon>Foraminifera</taxon>
        <taxon>Rotaliida</taxon>
        <taxon>Elphidiidae</taxon>
        <taxon>Elphidium</taxon>
    </lineage>
</organism>
<evidence type="ECO:0000256" key="1">
    <source>
        <dbReference type="SAM" id="MobiDB-lite"/>
    </source>
</evidence>
<protein>
    <submittedName>
        <fullName evidence="2">Uncharacterized protein</fullName>
    </submittedName>
</protein>
<feature type="region of interest" description="Disordered" evidence="1">
    <location>
        <begin position="136"/>
        <end position="201"/>
    </location>
</feature>
<feature type="region of interest" description="Disordered" evidence="1">
    <location>
        <begin position="1"/>
        <end position="84"/>
    </location>
</feature>
<feature type="compositionally biased region" description="Gly residues" evidence="1">
    <location>
        <begin position="149"/>
        <end position="176"/>
    </location>
</feature>
<feature type="compositionally biased region" description="Low complexity" evidence="1">
    <location>
        <begin position="1"/>
        <end position="23"/>
    </location>
</feature>
<dbReference type="EMBL" id="HBFI01001162">
    <property type="protein sequence ID" value="CAD8731932.1"/>
    <property type="molecule type" value="Transcribed_RNA"/>
</dbReference>
<evidence type="ECO:0000313" key="2">
    <source>
        <dbReference type="EMBL" id="CAD8731932.1"/>
    </source>
</evidence>